<sequence length="90" mass="9544">MGTLGLAGHRPRLARPVRLAPAGSLRPARSVRLAPPGSLRPARPVRFAPPGSLRPARPVWLTQEIRPSRTAGPRTSAAESSGRRSPCPIS</sequence>
<keyword evidence="3" id="KW-1185">Reference proteome</keyword>
<organism evidence="2 3">
    <name type="scientific">Cryobacterium sinapicolor</name>
    <dbReference type="NCBI Taxonomy" id="1259236"/>
    <lineage>
        <taxon>Bacteria</taxon>
        <taxon>Bacillati</taxon>
        <taxon>Actinomycetota</taxon>
        <taxon>Actinomycetes</taxon>
        <taxon>Micrococcales</taxon>
        <taxon>Microbacteriaceae</taxon>
        <taxon>Cryobacterium</taxon>
    </lineage>
</organism>
<proteinExistence type="predicted"/>
<evidence type="ECO:0000313" key="3">
    <source>
        <dbReference type="Proteomes" id="UP000297853"/>
    </source>
</evidence>
<comment type="caution">
    <text evidence="2">The sequence shown here is derived from an EMBL/GenBank/DDBJ whole genome shotgun (WGS) entry which is preliminary data.</text>
</comment>
<gene>
    <name evidence="2" type="ORF">E3T28_07800</name>
</gene>
<feature type="region of interest" description="Disordered" evidence="1">
    <location>
        <begin position="1"/>
        <end position="90"/>
    </location>
</feature>
<protein>
    <submittedName>
        <fullName evidence="2">Uncharacterized protein</fullName>
    </submittedName>
</protein>
<evidence type="ECO:0000313" key="2">
    <source>
        <dbReference type="EMBL" id="TFD00979.1"/>
    </source>
</evidence>
<accession>A0ABY2JBI9</accession>
<evidence type="ECO:0000256" key="1">
    <source>
        <dbReference type="SAM" id="MobiDB-lite"/>
    </source>
</evidence>
<dbReference type="Proteomes" id="UP000297853">
    <property type="component" value="Unassembled WGS sequence"/>
</dbReference>
<dbReference type="EMBL" id="SOGQ01000034">
    <property type="protein sequence ID" value="TFD00979.1"/>
    <property type="molecule type" value="Genomic_DNA"/>
</dbReference>
<reference evidence="2 3" key="1">
    <citation type="submission" date="2019-03" db="EMBL/GenBank/DDBJ databases">
        <title>Genomics of glacier-inhabiting Cryobacterium strains.</title>
        <authorList>
            <person name="Liu Q."/>
            <person name="Xin Y.-H."/>
        </authorList>
    </citation>
    <scope>NUCLEOTIDE SEQUENCE [LARGE SCALE GENOMIC DNA]</scope>
    <source>
        <strain evidence="2 3">TMT1-23-1</strain>
    </source>
</reference>
<name>A0ABY2JBI9_9MICO</name>